<dbReference type="SMART" id="SM00248">
    <property type="entry name" value="ANK"/>
    <property type="match status" value="5"/>
</dbReference>
<dbReference type="OMA" id="ECHASIH"/>
<gene>
    <name evidence="12" type="ORF">TRIADDRAFT_62262</name>
</gene>
<dbReference type="GO" id="GO:0098703">
    <property type="term" value="P:calcium ion import across plasma membrane"/>
    <property type="evidence" value="ECO:0000318"/>
    <property type="project" value="GO_Central"/>
</dbReference>
<reference evidence="12 13" key="1">
    <citation type="journal article" date="2008" name="Nature">
        <title>The Trichoplax genome and the nature of placozoans.</title>
        <authorList>
            <person name="Srivastava M."/>
            <person name="Begovic E."/>
            <person name="Chapman J."/>
            <person name="Putnam N.H."/>
            <person name="Hellsten U."/>
            <person name="Kawashima T."/>
            <person name="Kuo A."/>
            <person name="Mitros T."/>
            <person name="Salamov A."/>
            <person name="Carpenter M.L."/>
            <person name="Signorovitch A.Y."/>
            <person name="Moreno M.A."/>
            <person name="Kamm K."/>
            <person name="Grimwood J."/>
            <person name="Schmutz J."/>
            <person name="Shapiro H."/>
            <person name="Grigoriev I.V."/>
            <person name="Buss L.W."/>
            <person name="Schierwater B."/>
            <person name="Dellaporta S.L."/>
            <person name="Rokhsar D.S."/>
        </authorList>
    </citation>
    <scope>NUCLEOTIDE SEQUENCE [LARGE SCALE GENOMIC DNA]</scope>
    <source>
        <strain evidence="12 13">Grell-BS-1999</strain>
    </source>
</reference>
<sequence>MGNAGVKPLNETKSINGSRVVLIDDDWKNQTKNCESFEVYKYVDFKGGGSLVDSYIEGENEKTQAIISQSQITKNLLGEQGCGIFTKLSQFTPTQLLCNDKSRDTDPERCDGDYDTVDGDDEKLLVCWDTNKRGAVGETPLHICFLINQDVHRAIAKCLLQAYPAMAHDIYIKPEYYGESCVHIAIVNDDEELLKILIDECHASIHQRARGSFFMPESQRKRIKDSLPLELDTLEYEGYAYYGEYPLAFAACFERKDMYDYLLDKGAQVNAQDTFGNTILHLLIIHNKLDMISYVMKHTSVPNRSIKNKAGLTPLTLATQLGYNDSFEKLLELESQIAWKYGDIQCCVYPLKHLDSIGPDGRTNLESALALAVAGESDGHLEMVNSGVIYRLLDEKWKAYAKKNFVASFIAACFYLAFMSTAIYTRSSYDLLSPRQPSDYVRYVFEILTLISAIMYLGLQSKAIHSNGMSVYLRSLYHVPTHASFVLSCICFLLCIPGRFIPGGRSYEDIVVVFGVLFAWIGLLFYCRGISFLGPFVEMISRMLSGDIARFIIIYVIFILAMTQAYFFMYKACGSKVFDSEFGTMMALFKMTIGHFPWAETVIVLERSISPSQLLQYQKSYCCNMSSDDNDSESSMPPRGLMVIKRVDVKGISAKWKSRSRAALEQRKIWNGLYNIRN</sequence>
<dbReference type="GO" id="GO:0005886">
    <property type="term" value="C:plasma membrane"/>
    <property type="evidence" value="ECO:0000318"/>
    <property type="project" value="GO_Central"/>
</dbReference>
<dbReference type="RefSeq" id="XP_002118208.1">
    <property type="nucleotide sequence ID" value="XM_002118172.1"/>
</dbReference>
<comment type="subcellular location">
    <subcellularLocation>
        <location evidence="1">Cell membrane</location>
        <topology evidence="1">Multi-pass membrane protein</topology>
    </subcellularLocation>
</comment>
<dbReference type="GeneID" id="6759421"/>
<feature type="transmembrane region" description="Helical" evidence="11">
    <location>
        <begin position="548"/>
        <end position="569"/>
    </location>
</feature>
<feature type="transmembrane region" description="Helical" evidence="11">
    <location>
        <begin position="405"/>
        <end position="425"/>
    </location>
</feature>
<evidence type="ECO:0000256" key="5">
    <source>
        <dbReference type="ARBA" id="ARBA00022673"/>
    </source>
</evidence>
<evidence type="ECO:0000313" key="13">
    <source>
        <dbReference type="Proteomes" id="UP000009022"/>
    </source>
</evidence>
<dbReference type="InterPro" id="IPR002110">
    <property type="entry name" value="Ankyrin_rpt"/>
</dbReference>
<proteinExistence type="predicted"/>
<evidence type="ECO:0000256" key="9">
    <source>
        <dbReference type="ARBA" id="ARBA00023303"/>
    </source>
</evidence>
<keyword evidence="9" id="KW-0407">Ion channel</keyword>
<feature type="repeat" description="ANK" evidence="10">
    <location>
        <begin position="242"/>
        <end position="274"/>
    </location>
</feature>
<evidence type="ECO:0000256" key="4">
    <source>
        <dbReference type="ARBA" id="ARBA00022568"/>
    </source>
</evidence>
<dbReference type="PROSITE" id="PS50088">
    <property type="entry name" value="ANK_REPEAT"/>
    <property type="match status" value="1"/>
</dbReference>
<evidence type="ECO:0000256" key="8">
    <source>
        <dbReference type="ARBA" id="ARBA00023065"/>
    </source>
</evidence>
<keyword evidence="6" id="KW-0677">Repeat</keyword>
<dbReference type="Proteomes" id="UP000009022">
    <property type="component" value="Unassembled WGS sequence"/>
</dbReference>
<keyword evidence="4" id="KW-0109">Calcium transport</keyword>
<dbReference type="PANTHER" id="PTHR10582">
    <property type="entry name" value="TRANSIENT RECEPTOR POTENTIAL ION CHANNEL PROTEIN"/>
    <property type="match status" value="1"/>
</dbReference>
<evidence type="ECO:0000256" key="3">
    <source>
        <dbReference type="ARBA" id="ARBA00022475"/>
    </source>
</evidence>
<evidence type="ECO:0000256" key="1">
    <source>
        <dbReference type="ARBA" id="ARBA00004651"/>
    </source>
</evidence>
<dbReference type="KEGG" id="tad:TRIADDRAFT_62262"/>
<keyword evidence="3" id="KW-1003">Cell membrane</keyword>
<dbReference type="PANTHER" id="PTHR10582:SF2">
    <property type="entry name" value="INACTIVE"/>
    <property type="match status" value="1"/>
</dbReference>
<keyword evidence="13" id="KW-1185">Reference proteome</keyword>
<keyword evidence="8" id="KW-0406">Ion transport</keyword>
<dbReference type="InterPro" id="IPR036770">
    <property type="entry name" value="Ankyrin_rpt-contain_sf"/>
</dbReference>
<evidence type="ECO:0000313" key="12">
    <source>
        <dbReference type="EMBL" id="EDV19284.1"/>
    </source>
</evidence>
<keyword evidence="5" id="KW-0107">Calcium channel</keyword>
<dbReference type="eggNOG" id="KOG3676">
    <property type="taxonomic scope" value="Eukaryota"/>
</dbReference>
<evidence type="ECO:0000256" key="6">
    <source>
        <dbReference type="ARBA" id="ARBA00022737"/>
    </source>
</evidence>
<dbReference type="PROSITE" id="PS50297">
    <property type="entry name" value="ANK_REP_REGION"/>
    <property type="match status" value="1"/>
</dbReference>
<keyword evidence="11" id="KW-0812">Transmembrane</keyword>
<dbReference type="Gene3D" id="1.25.40.20">
    <property type="entry name" value="Ankyrin repeat-containing domain"/>
    <property type="match status" value="1"/>
</dbReference>
<evidence type="ECO:0000256" key="2">
    <source>
        <dbReference type="ARBA" id="ARBA00022448"/>
    </source>
</evidence>
<dbReference type="FunCoup" id="B3SDA4">
    <property type="interactions" value="35"/>
</dbReference>
<dbReference type="InterPro" id="IPR024862">
    <property type="entry name" value="TRPV"/>
</dbReference>
<keyword evidence="7" id="KW-0106">Calcium</keyword>
<feature type="transmembrane region" description="Helical" evidence="11">
    <location>
        <begin position="440"/>
        <end position="459"/>
    </location>
</feature>
<accession>B3SDA4</accession>
<dbReference type="Pfam" id="PF12796">
    <property type="entry name" value="Ank_2"/>
    <property type="match status" value="1"/>
</dbReference>
<evidence type="ECO:0000256" key="7">
    <source>
        <dbReference type="ARBA" id="ARBA00022837"/>
    </source>
</evidence>
<dbReference type="OrthoDB" id="533508at2759"/>
<feature type="transmembrane region" description="Helical" evidence="11">
    <location>
        <begin position="479"/>
        <end position="501"/>
    </location>
</feature>
<dbReference type="HOGENOM" id="CLU_004840_1_1_1"/>
<name>B3SDA4_TRIAD</name>
<dbReference type="AlphaFoldDB" id="B3SDA4"/>
<keyword evidence="10" id="KW-0040">ANK repeat</keyword>
<dbReference type="STRING" id="10228.B3SDA4"/>
<dbReference type="SUPFAM" id="SSF48403">
    <property type="entry name" value="Ankyrin repeat"/>
    <property type="match status" value="1"/>
</dbReference>
<organism evidence="12 13">
    <name type="scientific">Trichoplax adhaerens</name>
    <name type="common">Trichoplax reptans</name>
    <dbReference type="NCBI Taxonomy" id="10228"/>
    <lineage>
        <taxon>Eukaryota</taxon>
        <taxon>Metazoa</taxon>
        <taxon>Placozoa</taxon>
        <taxon>Uniplacotomia</taxon>
        <taxon>Trichoplacea</taxon>
        <taxon>Trichoplacidae</taxon>
        <taxon>Trichoplax</taxon>
    </lineage>
</organism>
<evidence type="ECO:0000256" key="10">
    <source>
        <dbReference type="PROSITE-ProRule" id="PRU00023"/>
    </source>
</evidence>
<dbReference type="InParanoid" id="B3SDA4"/>
<evidence type="ECO:0000256" key="11">
    <source>
        <dbReference type="SAM" id="Phobius"/>
    </source>
</evidence>
<feature type="transmembrane region" description="Helical" evidence="11">
    <location>
        <begin position="507"/>
        <end position="527"/>
    </location>
</feature>
<dbReference type="EMBL" id="DS985277">
    <property type="protein sequence ID" value="EDV19284.1"/>
    <property type="molecule type" value="Genomic_DNA"/>
</dbReference>
<dbReference type="CTD" id="6759421"/>
<dbReference type="PhylomeDB" id="B3SDA4"/>
<keyword evidence="11" id="KW-0472">Membrane</keyword>
<keyword evidence="2" id="KW-0813">Transport</keyword>
<keyword evidence="11" id="KW-1133">Transmembrane helix</keyword>
<protein>
    <submittedName>
        <fullName evidence="12">Uncharacterized protein</fullName>
    </submittedName>
</protein>
<dbReference type="GO" id="GO:0005262">
    <property type="term" value="F:calcium channel activity"/>
    <property type="evidence" value="ECO:0000318"/>
    <property type="project" value="GO_Central"/>
</dbReference>